<gene>
    <name evidence="3" type="ORF">Pmani_008965</name>
</gene>
<dbReference type="SMART" id="SM00462">
    <property type="entry name" value="PTB"/>
    <property type="match status" value="1"/>
</dbReference>
<feature type="region of interest" description="Disordered" evidence="1">
    <location>
        <begin position="188"/>
        <end position="225"/>
    </location>
</feature>
<reference evidence="3" key="1">
    <citation type="submission" date="2023-11" db="EMBL/GenBank/DDBJ databases">
        <title>Genome assemblies of two species of porcelain crab, Petrolisthes cinctipes and Petrolisthes manimaculis (Anomura: Porcellanidae).</title>
        <authorList>
            <person name="Angst P."/>
        </authorList>
    </citation>
    <scope>NUCLEOTIDE SEQUENCE</scope>
    <source>
        <strain evidence="3">PB745_02</strain>
        <tissue evidence="3">Gill</tissue>
    </source>
</reference>
<feature type="compositionally biased region" description="Polar residues" evidence="1">
    <location>
        <begin position="343"/>
        <end position="354"/>
    </location>
</feature>
<dbReference type="CDD" id="cd13159">
    <property type="entry name" value="PTB_LDLRAP-mammal-like"/>
    <property type="match status" value="1"/>
</dbReference>
<dbReference type="Gene3D" id="2.30.29.30">
    <property type="entry name" value="Pleckstrin-homology domain (PH domain)/Phosphotyrosine-binding domain (PTB)"/>
    <property type="match status" value="1"/>
</dbReference>
<dbReference type="InterPro" id="IPR051133">
    <property type="entry name" value="Adapter_Engulfment-Domain"/>
</dbReference>
<dbReference type="PROSITE" id="PS01179">
    <property type="entry name" value="PID"/>
    <property type="match status" value="1"/>
</dbReference>
<name>A0AAE1Q5S6_9EUCA</name>
<evidence type="ECO:0000256" key="1">
    <source>
        <dbReference type="SAM" id="MobiDB-lite"/>
    </source>
</evidence>
<accession>A0AAE1Q5S6</accession>
<proteinExistence type="predicted"/>
<keyword evidence="4" id="KW-1185">Reference proteome</keyword>
<dbReference type="AlphaFoldDB" id="A0AAE1Q5S6"/>
<dbReference type="PANTHER" id="PTHR11232">
    <property type="entry name" value="PHOSPHOTYROSINE INTERACTION DOMAIN-CONTAINING FAMILY MEMBER"/>
    <property type="match status" value="1"/>
</dbReference>
<dbReference type="Pfam" id="PF00640">
    <property type="entry name" value="PID"/>
    <property type="match status" value="1"/>
</dbReference>
<feature type="region of interest" description="Disordered" evidence="1">
    <location>
        <begin position="343"/>
        <end position="388"/>
    </location>
</feature>
<feature type="compositionally biased region" description="Low complexity" evidence="1">
    <location>
        <begin position="239"/>
        <end position="268"/>
    </location>
</feature>
<feature type="compositionally biased region" description="Low complexity" evidence="1">
    <location>
        <begin position="189"/>
        <end position="206"/>
    </location>
</feature>
<evidence type="ECO:0000313" key="4">
    <source>
        <dbReference type="Proteomes" id="UP001292094"/>
    </source>
</evidence>
<sequence length="556" mass="60907">MSSLLRALFNGSSKHKKLSEEWATIREPVVEGVTFYCKYLGSTLVDDPKGEAATAEAIKRIIHIAKQVARKPEPVSLHVSLEGIKMEDSTTNDLLLQTSIYKISYCSADAHYDHVFAFIATNDNDTCECHAFLCPKRKMAQAVTISIAQAFNLAYDYWKMSLDNKNSEEIFAQEELPAEVTVASTLVHSNNNNSTNSQPSSLTSSPIPIRSDFGSSDMSTSGYQSSTPALLIDLEDSTEQTSTSTVSSSSNAMHHQNQQHHQNDNQSSTFKTPSSILSKPLNGFDDLTEVCDDFSRLALRRENGQLPGTSPLALTELDLAVFMAPPLASPTENGCWPSVSFPVTGSSPSTSPIHNSPHPTSPTLSSPPPTSPTLSGSPTASSPVDPWFFGQTHTEEISRSPNTAFLHSCQSPPSHVAFSTIMRPVGNDTKQSPFLPLENNVRQDSFFPSDCTQNVFPQQDKVEGMFSSSPFHSDHKDFNQNNPFLSSQDLNPFHTDFSSYNRMEARMVVTPPSPQLTGSSCGSVQPAWNGDLFQGRKVSDVDVCMQLQRKPPSWKP</sequence>
<feature type="compositionally biased region" description="Low complexity" evidence="1">
    <location>
        <begin position="372"/>
        <end position="383"/>
    </location>
</feature>
<comment type="caution">
    <text evidence="3">The sequence shown here is derived from an EMBL/GenBank/DDBJ whole genome shotgun (WGS) entry which is preliminary data.</text>
</comment>
<dbReference type="SUPFAM" id="SSF50729">
    <property type="entry name" value="PH domain-like"/>
    <property type="match status" value="1"/>
</dbReference>
<organism evidence="3 4">
    <name type="scientific">Petrolisthes manimaculis</name>
    <dbReference type="NCBI Taxonomy" id="1843537"/>
    <lineage>
        <taxon>Eukaryota</taxon>
        <taxon>Metazoa</taxon>
        <taxon>Ecdysozoa</taxon>
        <taxon>Arthropoda</taxon>
        <taxon>Crustacea</taxon>
        <taxon>Multicrustacea</taxon>
        <taxon>Malacostraca</taxon>
        <taxon>Eumalacostraca</taxon>
        <taxon>Eucarida</taxon>
        <taxon>Decapoda</taxon>
        <taxon>Pleocyemata</taxon>
        <taxon>Anomura</taxon>
        <taxon>Galatheoidea</taxon>
        <taxon>Porcellanidae</taxon>
        <taxon>Petrolisthes</taxon>
    </lineage>
</organism>
<dbReference type="EMBL" id="JAWZYT010000687">
    <property type="protein sequence ID" value="KAK4320156.1"/>
    <property type="molecule type" value="Genomic_DNA"/>
</dbReference>
<feature type="region of interest" description="Disordered" evidence="1">
    <location>
        <begin position="237"/>
        <end position="276"/>
    </location>
</feature>
<feature type="domain" description="PID" evidence="2">
    <location>
        <begin position="32"/>
        <end position="156"/>
    </location>
</feature>
<protein>
    <recommendedName>
        <fullName evidence="2">PID domain-containing protein</fullName>
    </recommendedName>
</protein>
<dbReference type="PANTHER" id="PTHR11232:SF74">
    <property type="entry name" value="PTB DOMAIN-CONTAINING ADAPTER PROTEIN CED-6-LIKE PROTEIN"/>
    <property type="match status" value="1"/>
</dbReference>
<dbReference type="InterPro" id="IPR006020">
    <property type="entry name" value="PTB/PI_dom"/>
</dbReference>
<feature type="compositionally biased region" description="Polar residues" evidence="1">
    <location>
        <begin position="213"/>
        <end position="225"/>
    </location>
</feature>
<dbReference type="InterPro" id="IPR011993">
    <property type="entry name" value="PH-like_dom_sf"/>
</dbReference>
<evidence type="ECO:0000313" key="3">
    <source>
        <dbReference type="EMBL" id="KAK4320156.1"/>
    </source>
</evidence>
<evidence type="ECO:0000259" key="2">
    <source>
        <dbReference type="PROSITE" id="PS01179"/>
    </source>
</evidence>
<dbReference type="Proteomes" id="UP001292094">
    <property type="component" value="Unassembled WGS sequence"/>
</dbReference>